<feature type="region of interest" description="Disordered" evidence="1">
    <location>
        <begin position="164"/>
        <end position="300"/>
    </location>
</feature>
<reference evidence="2 3" key="1">
    <citation type="submission" date="2020-06" db="EMBL/GenBank/DDBJ databases">
        <authorList>
            <person name="Li R."/>
            <person name="Bekaert M."/>
        </authorList>
    </citation>
    <scope>NUCLEOTIDE SEQUENCE [LARGE SCALE GENOMIC DNA]</scope>
    <source>
        <strain evidence="3">wild</strain>
    </source>
</reference>
<proteinExistence type="predicted"/>
<dbReference type="EMBL" id="CACVKT020003778">
    <property type="protein sequence ID" value="CAC5385845.1"/>
    <property type="molecule type" value="Genomic_DNA"/>
</dbReference>
<sequence>MIATVEWPEMRKQCKIYKNVYQQMLPRMFTSQIKRRFITRCTSTPLRIKSNYSAIVKARRQSYPHVAYCLREETLAAGAEEKWLAIENNNFHEGVLIIRVVTQIMGGVKYPTKTYILHQVGRASNTQSKPPEHVYFKRWPSFSQAFESDIPVIVEGFKQTDKVHGLSLQQQQSLHLRRSPSSPQSSSIPSSTFNSTNVSVQNSSPQANPTCQNSSSPNGSVTFTLPPSPIYVPPVQSSERSLPSPVSPNEANMSSTLVQVSNPTKKSPATSPMQSSQASSYNSSTYSSDHQSFNQYSNIEQPNDCSEGKCLPHLTLLASVIYHEIQNADPILAKLPD</sequence>
<protein>
    <submittedName>
        <fullName evidence="2">Uncharacterized protein</fullName>
    </submittedName>
</protein>
<evidence type="ECO:0000313" key="2">
    <source>
        <dbReference type="EMBL" id="CAC5385845.1"/>
    </source>
</evidence>
<feature type="compositionally biased region" description="Low complexity" evidence="1">
    <location>
        <begin position="267"/>
        <end position="288"/>
    </location>
</feature>
<feature type="compositionally biased region" description="Low complexity" evidence="1">
    <location>
        <begin position="166"/>
        <end position="191"/>
    </location>
</feature>
<keyword evidence="3" id="KW-1185">Reference proteome</keyword>
<accession>A0A6J8BPH7</accession>
<evidence type="ECO:0000256" key="1">
    <source>
        <dbReference type="SAM" id="MobiDB-lite"/>
    </source>
</evidence>
<feature type="compositionally biased region" description="Polar residues" evidence="1">
    <location>
        <begin position="192"/>
        <end position="225"/>
    </location>
</feature>
<feature type="compositionally biased region" description="Polar residues" evidence="1">
    <location>
        <begin position="247"/>
        <end position="265"/>
    </location>
</feature>
<dbReference type="Proteomes" id="UP000507470">
    <property type="component" value="Unassembled WGS sequence"/>
</dbReference>
<organism evidence="2 3">
    <name type="scientific">Mytilus coruscus</name>
    <name type="common">Sea mussel</name>
    <dbReference type="NCBI Taxonomy" id="42192"/>
    <lineage>
        <taxon>Eukaryota</taxon>
        <taxon>Metazoa</taxon>
        <taxon>Spiralia</taxon>
        <taxon>Lophotrochozoa</taxon>
        <taxon>Mollusca</taxon>
        <taxon>Bivalvia</taxon>
        <taxon>Autobranchia</taxon>
        <taxon>Pteriomorphia</taxon>
        <taxon>Mytilida</taxon>
        <taxon>Mytiloidea</taxon>
        <taxon>Mytilidae</taxon>
        <taxon>Mytilinae</taxon>
        <taxon>Mytilus</taxon>
    </lineage>
</organism>
<dbReference type="AlphaFoldDB" id="A0A6J8BPH7"/>
<evidence type="ECO:0000313" key="3">
    <source>
        <dbReference type="Proteomes" id="UP000507470"/>
    </source>
</evidence>
<gene>
    <name evidence="2" type="ORF">MCOR_21347</name>
</gene>
<feature type="compositionally biased region" description="Polar residues" evidence="1">
    <location>
        <begin position="289"/>
        <end position="300"/>
    </location>
</feature>
<name>A0A6J8BPH7_MYTCO</name>